<dbReference type="GO" id="GO:0007142">
    <property type="term" value="P:male meiosis II"/>
    <property type="evidence" value="ECO:0007669"/>
    <property type="project" value="InterPro"/>
</dbReference>
<comment type="caution">
    <text evidence="2">The sequence shown here is derived from an EMBL/GenBank/DDBJ whole genome shotgun (WGS) entry which is preliminary data.</text>
</comment>
<evidence type="ECO:0000256" key="1">
    <source>
        <dbReference type="SAM" id="MobiDB-lite"/>
    </source>
</evidence>
<proteinExistence type="predicted"/>
<evidence type="ECO:0000313" key="3">
    <source>
        <dbReference type="Proteomes" id="UP001497480"/>
    </source>
</evidence>
<dbReference type="InterPro" id="IPR039300">
    <property type="entry name" value="JASON"/>
</dbReference>
<feature type="region of interest" description="Disordered" evidence="1">
    <location>
        <begin position="16"/>
        <end position="45"/>
    </location>
</feature>
<protein>
    <submittedName>
        <fullName evidence="2">Uncharacterized protein</fullName>
    </submittedName>
</protein>
<dbReference type="PANTHER" id="PTHR33318">
    <property type="entry name" value="ASPARTYL/GLUTAMYL-TRNA(ASN/GLN) AMIDOTRANSFERASE SUBUNIT"/>
    <property type="match status" value="1"/>
</dbReference>
<dbReference type="AlphaFoldDB" id="A0AAV1XAQ7"/>
<dbReference type="Proteomes" id="UP001497480">
    <property type="component" value="Unassembled WGS sequence"/>
</dbReference>
<keyword evidence="3" id="KW-1185">Reference proteome</keyword>
<dbReference type="PANTHER" id="PTHR33318:SF4">
    <property type="entry name" value="OS04G0511700 PROTEIN"/>
    <property type="match status" value="1"/>
</dbReference>
<accession>A0AAV1XAQ7</accession>
<organism evidence="2 3">
    <name type="scientific">Lupinus luteus</name>
    <name type="common">European yellow lupine</name>
    <dbReference type="NCBI Taxonomy" id="3873"/>
    <lineage>
        <taxon>Eukaryota</taxon>
        <taxon>Viridiplantae</taxon>
        <taxon>Streptophyta</taxon>
        <taxon>Embryophyta</taxon>
        <taxon>Tracheophyta</taxon>
        <taxon>Spermatophyta</taxon>
        <taxon>Magnoliopsida</taxon>
        <taxon>eudicotyledons</taxon>
        <taxon>Gunneridae</taxon>
        <taxon>Pentapetalae</taxon>
        <taxon>rosids</taxon>
        <taxon>fabids</taxon>
        <taxon>Fabales</taxon>
        <taxon>Fabaceae</taxon>
        <taxon>Papilionoideae</taxon>
        <taxon>50 kb inversion clade</taxon>
        <taxon>genistoids sensu lato</taxon>
        <taxon>core genistoids</taxon>
        <taxon>Genisteae</taxon>
        <taxon>Lupinus</taxon>
    </lineage>
</organism>
<gene>
    <name evidence="2" type="ORF">LLUT_LOCUS19731</name>
</gene>
<name>A0AAV1XAQ7_LUPLU</name>
<evidence type="ECO:0000313" key="2">
    <source>
        <dbReference type="EMBL" id="CAL0318671.1"/>
    </source>
</evidence>
<sequence length="217" mass="24812">MSLFNRMEHLRRRTLMKQRYQNSRDNDDELDYRARDLSDDDEGDNEEFVEEHGMVYSILTQTYDNSDDVNSVGLNLNPNARNRSVYVHPVLNPVENLTQWKVVKSKRTKPPSPQNENYLSSNHELKNTFSAEEPSSKEQVFSINPDTGTSRKLKQDISIDASLSNWLVSPQTTPVNKAGSLHSYAGTPDRTTPRCTVINHELRLFSENVSAKPAQED</sequence>
<reference evidence="2 3" key="1">
    <citation type="submission" date="2024-03" db="EMBL/GenBank/DDBJ databases">
        <authorList>
            <person name="Martinez-Hernandez J."/>
        </authorList>
    </citation>
    <scope>NUCLEOTIDE SEQUENCE [LARGE SCALE GENOMIC DNA]</scope>
</reference>
<dbReference type="EMBL" id="CAXHTB010000013">
    <property type="protein sequence ID" value="CAL0318671.1"/>
    <property type="molecule type" value="Genomic_DNA"/>
</dbReference>